<dbReference type="PANTHER" id="PTHR31376:SF105">
    <property type="entry name" value="PURINE PERMEASE-RELATED"/>
    <property type="match status" value="1"/>
</dbReference>
<dbReference type="InterPro" id="IPR030182">
    <property type="entry name" value="PUP_plant"/>
</dbReference>
<comment type="caution">
    <text evidence="7">Lacks conserved residue(s) required for the propagation of feature annotation.</text>
</comment>
<evidence type="ECO:0000256" key="7">
    <source>
        <dbReference type="RuleBase" id="RU368015"/>
    </source>
</evidence>
<evidence type="ECO:0000256" key="3">
    <source>
        <dbReference type="ARBA" id="ARBA00022448"/>
    </source>
</evidence>
<feature type="transmembrane region" description="Helical" evidence="7">
    <location>
        <begin position="275"/>
        <end position="296"/>
    </location>
</feature>
<evidence type="ECO:0000313" key="8">
    <source>
        <dbReference type="EMBL" id="KAH9301166.1"/>
    </source>
</evidence>
<dbReference type="Pfam" id="PF16913">
    <property type="entry name" value="PUNUT"/>
    <property type="match status" value="1"/>
</dbReference>
<keyword evidence="5 7" id="KW-1133">Transmembrane helix</keyword>
<feature type="transmembrane region" description="Helical" evidence="7">
    <location>
        <begin position="243"/>
        <end position="263"/>
    </location>
</feature>
<evidence type="ECO:0000256" key="4">
    <source>
        <dbReference type="ARBA" id="ARBA00022692"/>
    </source>
</evidence>
<reference evidence="8 9" key="1">
    <citation type="journal article" date="2021" name="Nat. Plants">
        <title>The Taxus genome provides insights into paclitaxel biosynthesis.</title>
        <authorList>
            <person name="Xiong X."/>
            <person name="Gou J."/>
            <person name="Liao Q."/>
            <person name="Li Y."/>
            <person name="Zhou Q."/>
            <person name="Bi G."/>
            <person name="Li C."/>
            <person name="Du R."/>
            <person name="Wang X."/>
            <person name="Sun T."/>
            <person name="Guo L."/>
            <person name="Liang H."/>
            <person name="Lu P."/>
            <person name="Wu Y."/>
            <person name="Zhang Z."/>
            <person name="Ro D.K."/>
            <person name="Shang Y."/>
            <person name="Huang S."/>
            <person name="Yan J."/>
        </authorList>
    </citation>
    <scope>NUCLEOTIDE SEQUENCE [LARGE SCALE GENOMIC DNA]</scope>
    <source>
        <strain evidence="8">Ta-2019</strain>
    </source>
</reference>
<feature type="transmembrane region" description="Helical" evidence="7">
    <location>
        <begin position="183"/>
        <end position="204"/>
    </location>
</feature>
<dbReference type="AlphaFoldDB" id="A0AA38FH29"/>
<dbReference type="EMBL" id="JAHRHJ020000009">
    <property type="protein sequence ID" value="KAH9301166.1"/>
    <property type="molecule type" value="Genomic_DNA"/>
</dbReference>
<comment type="subcellular location">
    <subcellularLocation>
        <location evidence="1 7">Membrane</location>
        <topology evidence="1 7">Multi-pass membrane protein</topology>
    </subcellularLocation>
</comment>
<comment type="caution">
    <text evidence="8">The sequence shown here is derived from an EMBL/GenBank/DDBJ whole genome shotgun (WGS) entry which is preliminary data.</text>
</comment>
<proteinExistence type="inferred from homology"/>
<evidence type="ECO:0000256" key="5">
    <source>
        <dbReference type="ARBA" id="ARBA00022989"/>
    </source>
</evidence>
<dbReference type="InterPro" id="IPR037185">
    <property type="entry name" value="EmrE-like"/>
</dbReference>
<evidence type="ECO:0000313" key="9">
    <source>
        <dbReference type="Proteomes" id="UP000824469"/>
    </source>
</evidence>
<comment type="similarity">
    <text evidence="2 7">Belongs to the purine permeases (TC 2.A.7.14) family.</text>
</comment>
<feature type="transmembrane region" description="Helical" evidence="7">
    <location>
        <begin position="317"/>
        <end position="334"/>
    </location>
</feature>
<dbReference type="GO" id="GO:0016020">
    <property type="term" value="C:membrane"/>
    <property type="evidence" value="ECO:0007669"/>
    <property type="project" value="UniProtKB-SubCell"/>
</dbReference>
<keyword evidence="4 7" id="KW-0812">Transmembrane</keyword>
<keyword evidence="9" id="KW-1185">Reference proteome</keyword>
<name>A0AA38FH29_TAXCH</name>
<organism evidence="8 9">
    <name type="scientific">Taxus chinensis</name>
    <name type="common">Chinese yew</name>
    <name type="synonym">Taxus wallichiana var. chinensis</name>
    <dbReference type="NCBI Taxonomy" id="29808"/>
    <lineage>
        <taxon>Eukaryota</taxon>
        <taxon>Viridiplantae</taxon>
        <taxon>Streptophyta</taxon>
        <taxon>Embryophyta</taxon>
        <taxon>Tracheophyta</taxon>
        <taxon>Spermatophyta</taxon>
        <taxon>Pinopsida</taxon>
        <taxon>Pinidae</taxon>
        <taxon>Conifers II</taxon>
        <taxon>Cupressales</taxon>
        <taxon>Taxaceae</taxon>
        <taxon>Taxus</taxon>
    </lineage>
</organism>
<sequence length="385" mass="42178">MAADSGFSDLSPMALLKALLDLGNEICVCTKPKACQRRNASAITEWIKVLCLLFEEIRDNPAIIALHPPALLCLREMHGAWPFQQPIYGSLTPPLIALNGHIGIDGMIINIATILDGAVTNPFNTGYFQGDAAAPMEAMSSYPGIFGKGAYPSYAGCPLLILPIWISSLYNKNQGCPFQNVHVTLRIFTSSFGIGILLSIYNALYSWCLRYLPLSTSAMVFASQLGFNTIFAYSIVRQKSTPYSINALIFLAFGTSILSFNNSSDRPEEAIRVDYVVGFILITSAVGLYGLILPLIELIYRETSPQIMYTLVMEMQLVMSAYASVVCTIDMVGYKDIPAIVREANASPLGEGLYYTSLLACVVCWQLFFIGVFGIIFPQLVAKFP</sequence>
<feature type="transmembrane region" description="Helical" evidence="7">
    <location>
        <begin position="216"/>
        <end position="236"/>
    </location>
</feature>
<evidence type="ECO:0000256" key="1">
    <source>
        <dbReference type="ARBA" id="ARBA00004141"/>
    </source>
</evidence>
<dbReference type="Proteomes" id="UP000824469">
    <property type="component" value="Unassembled WGS sequence"/>
</dbReference>
<dbReference type="GO" id="GO:0015211">
    <property type="term" value="F:purine nucleoside transmembrane transporter activity"/>
    <property type="evidence" value="ECO:0007669"/>
    <property type="project" value="UniProtKB-UniRule"/>
</dbReference>
<evidence type="ECO:0000256" key="2">
    <source>
        <dbReference type="ARBA" id="ARBA00006213"/>
    </source>
</evidence>
<feature type="transmembrane region" description="Helical" evidence="7">
    <location>
        <begin position="354"/>
        <end position="377"/>
    </location>
</feature>
<evidence type="ECO:0000256" key="6">
    <source>
        <dbReference type="ARBA" id="ARBA00023136"/>
    </source>
</evidence>
<keyword evidence="6 7" id="KW-0472">Membrane</keyword>
<keyword evidence="3 7" id="KW-0813">Transport</keyword>
<dbReference type="PANTHER" id="PTHR31376">
    <property type="entry name" value="OS09G0467300 PROTEIN-RELATED"/>
    <property type="match status" value="1"/>
</dbReference>
<protein>
    <recommendedName>
        <fullName evidence="7">Probable purine permease</fullName>
    </recommendedName>
</protein>
<feature type="transmembrane region" description="Helical" evidence="7">
    <location>
        <begin position="151"/>
        <end position="171"/>
    </location>
</feature>
<dbReference type="GO" id="GO:0005345">
    <property type="term" value="F:purine nucleobase transmembrane transporter activity"/>
    <property type="evidence" value="ECO:0007669"/>
    <property type="project" value="UniProtKB-UniRule"/>
</dbReference>
<accession>A0AA38FH29</accession>
<gene>
    <name evidence="8" type="ORF">KI387_012749</name>
</gene>
<dbReference type="SUPFAM" id="SSF103481">
    <property type="entry name" value="Multidrug resistance efflux transporter EmrE"/>
    <property type="match status" value="1"/>
</dbReference>
<dbReference type="GO" id="GO:0048046">
    <property type="term" value="C:apoplast"/>
    <property type="evidence" value="ECO:0007669"/>
    <property type="project" value="UniProtKB-SubCell"/>
</dbReference>